<dbReference type="PANTHER" id="PTHR34835:SF90">
    <property type="entry name" value="AMINOTRANSFERASE-LIKE PLANT MOBILE DOMAIN-CONTAINING PROTEIN"/>
    <property type="match status" value="1"/>
</dbReference>
<feature type="region of interest" description="Disordered" evidence="1">
    <location>
        <begin position="1"/>
        <end position="36"/>
    </location>
</feature>
<reference evidence="2 3" key="1">
    <citation type="submission" date="2024-03" db="EMBL/GenBank/DDBJ databases">
        <title>WGS assembly of Saponaria officinalis var. Norfolk2.</title>
        <authorList>
            <person name="Jenkins J."/>
            <person name="Shu S."/>
            <person name="Grimwood J."/>
            <person name="Barry K."/>
            <person name="Goodstein D."/>
            <person name="Schmutz J."/>
            <person name="Leebens-Mack J."/>
            <person name="Osbourn A."/>
        </authorList>
    </citation>
    <scope>NUCLEOTIDE SEQUENCE [LARGE SCALE GENOMIC DNA]</scope>
    <source>
        <strain evidence="3">cv. Norfolk2</strain>
        <strain evidence="2">JIC</strain>
        <tissue evidence="2">Leaf</tissue>
    </source>
</reference>
<feature type="compositionally biased region" description="Basic and acidic residues" evidence="1">
    <location>
        <begin position="1"/>
        <end position="15"/>
    </location>
</feature>
<organism evidence="2 3">
    <name type="scientific">Saponaria officinalis</name>
    <name type="common">Common soapwort</name>
    <name type="synonym">Lychnis saponaria</name>
    <dbReference type="NCBI Taxonomy" id="3572"/>
    <lineage>
        <taxon>Eukaryota</taxon>
        <taxon>Viridiplantae</taxon>
        <taxon>Streptophyta</taxon>
        <taxon>Embryophyta</taxon>
        <taxon>Tracheophyta</taxon>
        <taxon>Spermatophyta</taxon>
        <taxon>Magnoliopsida</taxon>
        <taxon>eudicotyledons</taxon>
        <taxon>Gunneridae</taxon>
        <taxon>Pentapetalae</taxon>
        <taxon>Caryophyllales</taxon>
        <taxon>Caryophyllaceae</taxon>
        <taxon>Caryophylleae</taxon>
        <taxon>Saponaria</taxon>
    </lineage>
</organism>
<accession>A0AAW1HA37</accession>
<keyword evidence="3" id="KW-1185">Reference proteome</keyword>
<evidence type="ECO:0008006" key="4">
    <source>
        <dbReference type="Google" id="ProtNLM"/>
    </source>
</evidence>
<dbReference type="EMBL" id="JBDFQZ010000012">
    <property type="protein sequence ID" value="KAK9672919.1"/>
    <property type="molecule type" value="Genomic_DNA"/>
</dbReference>
<evidence type="ECO:0000313" key="3">
    <source>
        <dbReference type="Proteomes" id="UP001443914"/>
    </source>
</evidence>
<dbReference type="PANTHER" id="PTHR34835">
    <property type="entry name" value="OS07G0283600 PROTEIN-RELATED"/>
    <property type="match status" value="1"/>
</dbReference>
<protein>
    <recommendedName>
        <fullName evidence="4">DUF1985 domain-containing protein</fullName>
    </recommendedName>
</protein>
<proteinExistence type="predicted"/>
<sequence length="359" mass="40676">MRSLNMKKDDGEKKQLIYGSSSKEPRSNKRKISESTVIDKNQLKVAQATSKKLKTSKGKSTEPNFPTLKTRMTPKGIFDFINNNLSERQISDIQEMGFEGILKLKTDKVPGQLAYWLVKKFNPFDSSLMGGQLKIRDEDIHLAIGIPNGKKVVVQASKKDESDEYRQSLSRWQSQFNGSMITKNDVLSRMTDQKEGGDDFKRNFIVYIVCTFLAGVKGVTPSLRVLKCLDDVTIIPELNWCRFTREAMVNNTIKWQKECEKGAQEKLFKGPIMILVFIYLDRVVFKLRSVPRTFPTLSTWSKVEIGKRIFDEKKEAGNFGYGLVDSPLVKENLIDVGAGVDRATNDSGVNDGGESWCWC</sequence>
<feature type="region of interest" description="Disordered" evidence="1">
    <location>
        <begin position="49"/>
        <end position="68"/>
    </location>
</feature>
<evidence type="ECO:0000313" key="2">
    <source>
        <dbReference type="EMBL" id="KAK9672919.1"/>
    </source>
</evidence>
<name>A0AAW1HA37_SAPOF</name>
<feature type="compositionally biased region" description="Basic and acidic residues" evidence="1">
    <location>
        <begin position="23"/>
        <end position="33"/>
    </location>
</feature>
<dbReference type="AlphaFoldDB" id="A0AAW1HA37"/>
<gene>
    <name evidence="2" type="ORF">RND81_12G134800</name>
</gene>
<dbReference type="Proteomes" id="UP001443914">
    <property type="component" value="Unassembled WGS sequence"/>
</dbReference>
<evidence type="ECO:0000256" key="1">
    <source>
        <dbReference type="SAM" id="MobiDB-lite"/>
    </source>
</evidence>
<dbReference type="EMBL" id="JBDFQZ010000012">
    <property type="protein sequence ID" value="KAK9672918.1"/>
    <property type="molecule type" value="Genomic_DNA"/>
</dbReference>
<comment type="caution">
    <text evidence="2">The sequence shown here is derived from an EMBL/GenBank/DDBJ whole genome shotgun (WGS) entry which is preliminary data.</text>
</comment>